<keyword evidence="3" id="KW-1185">Reference proteome</keyword>
<evidence type="ECO:0000313" key="3">
    <source>
        <dbReference type="Proteomes" id="UP000738359"/>
    </source>
</evidence>
<comment type="caution">
    <text evidence="2">The sequence shown here is derived from an EMBL/GenBank/DDBJ whole genome shotgun (WGS) entry which is preliminary data.</text>
</comment>
<organism evidence="2 3">
    <name type="scientific">Mortierella alpina</name>
    <name type="common">Oleaginous fungus</name>
    <name type="synonym">Mortierella renispora</name>
    <dbReference type="NCBI Taxonomy" id="64518"/>
    <lineage>
        <taxon>Eukaryota</taxon>
        <taxon>Fungi</taxon>
        <taxon>Fungi incertae sedis</taxon>
        <taxon>Mucoromycota</taxon>
        <taxon>Mortierellomycotina</taxon>
        <taxon>Mortierellomycetes</taxon>
        <taxon>Mortierellales</taxon>
        <taxon>Mortierellaceae</taxon>
        <taxon>Mortierella</taxon>
    </lineage>
</organism>
<reference evidence="2" key="1">
    <citation type="journal article" date="2020" name="Fungal Divers.">
        <title>Resolving the Mortierellaceae phylogeny through synthesis of multi-gene phylogenetics and phylogenomics.</title>
        <authorList>
            <person name="Vandepol N."/>
            <person name="Liber J."/>
            <person name="Desiro A."/>
            <person name="Na H."/>
            <person name="Kennedy M."/>
            <person name="Barry K."/>
            <person name="Grigoriev I.V."/>
            <person name="Miller A.N."/>
            <person name="O'Donnell K."/>
            <person name="Stajich J.E."/>
            <person name="Bonito G."/>
        </authorList>
    </citation>
    <scope>NUCLEOTIDE SEQUENCE</scope>
    <source>
        <strain evidence="2">CK1249</strain>
    </source>
</reference>
<proteinExistence type="predicted"/>
<dbReference type="AlphaFoldDB" id="A0A9P6J7G4"/>
<protein>
    <submittedName>
        <fullName evidence="2">Uncharacterized protein</fullName>
    </submittedName>
</protein>
<accession>A0A9P6J7G4</accession>
<feature type="compositionally biased region" description="Polar residues" evidence="1">
    <location>
        <begin position="745"/>
        <end position="756"/>
    </location>
</feature>
<sequence length="877" mass="95712">MPLETLQLGCELLLSVFTKSENLRVLMRDHLFVLSRSVSGNAQDPLFGSWDLWRLNIDTLLISTLNQIVATEDPLLSSVPPRTVESLIKISLIAPYQVVSKTIQSAIMNRGQCTILLHTLASLGQLVWLRSDPTRPTLLATVLRSFICEKDYQDQQPRQQKRQQQQQQQRQDNLVDFVLQAMDQRSQNGMVLLDQTEFLQECVVPLLDGMISRDVARGCFFHAVATIAIRLYSLSSATSAVGGSKPLHAVHFQILRLALHLRSRLKVWASDQTSGGGPGQKRYGRNVGEIGGEHMEDVARICELSVMRLASIVNCTSDIDQIGRATLEDSVRSLLEASNANDWESKLVLTPVIIACRERLGAAIQLPQLPYEIGTLCGNHLKIFSYNKPDFSCPDDSNVAKALLLSLSAGRMCDEAMQDITQALSQTSLCRSHHLETMLAPVFYRILSISSRSECHRLLTQGVPSLVALCPGSSAVDLFWEENATAMSCPLGPYWKCFTQGREQAVVNFSQGVSSESGMNLEDILLSVLSMSETLLRFALEPVPPKHKDSVQQVYDLGVGSDIMVDQMASLIQSSIKALHVDWSQARLDLVLYSFLMISKMSFSVSSSSGSKGNLIQRTLMARDPRSEESRSKQMAVAKSKARDELVLMAMNVSEEIIKRADAYHHTQGEITSAIGSKSRVTLGSDREGPESSPVARGQRRGHGRADVPRSGMPGYQNDKAGIDYPSPTSPSSSALLTSDGLDEGTSSPSPSHISATTLGRPAIELSLTAGPQVAPEKAAPAANEDTFAVESDDVAGQGTSAVNDRSSLAALRAAGRDERASPMAQNDSTLEKNDASVPDSSKPLLAPHQVDCLMLGLEFLPEQEQQAVKARLQHVL</sequence>
<feature type="region of interest" description="Disordered" evidence="1">
    <location>
        <begin position="813"/>
        <end position="844"/>
    </location>
</feature>
<evidence type="ECO:0000256" key="1">
    <source>
        <dbReference type="SAM" id="MobiDB-lite"/>
    </source>
</evidence>
<feature type="region of interest" description="Disordered" evidence="1">
    <location>
        <begin position="669"/>
        <end position="756"/>
    </location>
</feature>
<dbReference type="Proteomes" id="UP000738359">
    <property type="component" value="Unassembled WGS sequence"/>
</dbReference>
<dbReference type="EMBL" id="JAAAHY010000378">
    <property type="protein sequence ID" value="KAF9964318.1"/>
    <property type="molecule type" value="Genomic_DNA"/>
</dbReference>
<name>A0A9P6J7G4_MORAP</name>
<evidence type="ECO:0000313" key="2">
    <source>
        <dbReference type="EMBL" id="KAF9964318.1"/>
    </source>
</evidence>
<feature type="compositionally biased region" description="Low complexity" evidence="1">
    <location>
        <begin position="726"/>
        <end position="739"/>
    </location>
</feature>
<gene>
    <name evidence="2" type="ORF">BGZ70_006624</name>
</gene>
<feature type="compositionally biased region" description="Polar residues" evidence="1">
    <location>
        <begin position="669"/>
        <end position="682"/>
    </location>
</feature>
<dbReference type="OrthoDB" id="2385910at2759"/>